<feature type="active site" description="Proton acceptor; for dehydratase activity" evidence="6">
    <location>
        <position position="958"/>
    </location>
</feature>
<dbReference type="PROSITE" id="PS50075">
    <property type="entry name" value="CARRIER"/>
    <property type="match status" value="1"/>
</dbReference>
<dbReference type="PANTHER" id="PTHR43775:SF22">
    <property type="entry name" value="SYNTHASE, PUTATIVE (JCVI)-RELATED"/>
    <property type="match status" value="1"/>
</dbReference>
<dbReference type="InterPro" id="IPR013968">
    <property type="entry name" value="PKS_KR"/>
</dbReference>
<dbReference type="Pfam" id="PF00550">
    <property type="entry name" value="PP-binding"/>
    <property type="match status" value="1"/>
</dbReference>
<evidence type="ECO:0000256" key="3">
    <source>
        <dbReference type="ARBA" id="ARBA00022679"/>
    </source>
</evidence>
<dbReference type="Pfam" id="PF02801">
    <property type="entry name" value="Ketoacyl-synt_C"/>
    <property type="match status" value="1"/>
</dbReference>
<name>A0A2I2F278_ASPCN</name>
<evidence type="ECO:0000313" key="11">
    <source>
        <dbReference type="Proteomes" id="UP000234585"/>
    </source>
</evidence>
<dbReference type="PROSITE" id="PS00012">
    <property type="entry name" value="PHOSPHOPANTETHEINE"/>
    <property type="match status" value="1"/>
</dbReference>
<dbReference type="InterPro" id="IPR020807">
    <property type="entry name" value="PKS_DH"/>
</dbReference>
<dbReference type="SMART" id="SM00827">
    <property type="entry name" value="PKS_AT"/>
    <property type="match status" value="1"/>
</dbReference>
<dbReference type="SMART" id="SM00825">
    <property type="entry name" value="PKS_KS"/>
    <property type="match status" value="1"/>
</dbReference>
<evidence type="ECO:0000256" key="1">
    <source>
        <dbReference type="ARBA" id="ARBA00022450"/>
    </source>
</evidence>
<dbReference type="RefSeq" id="XP_024668739.1">
    <property type="nucleotide sequence ID" value="XM_024816902.1"/>
</dbReference>
<dbReference type="Pfam" id="PF00109">
    <property type="entry name" value="ketoacyl-synt"/>
    <property type="match status" value="1"/>
</dbReference>
<dbReference type="SUPFAM" id="SSF55048">
    <property type="entry name" value="Probable ACP-binding domain of malonyl-CoA ACP transacylase"/>
    <property type="match status" value="1"/>
</dbReference>
<dbReference type="Gene3D" id="3.10.129.110">
    <property type="entry name" value="Polyketide synthase dehydratase"/>
    <property type="match status" value="1"/>
</dbReference>
<dbReference type="SMART" id="SM00823">
    <property type="entry name" value="PKS_PP"/>
    <property type="match status" value="1"/>
</dbReference>
<dbReference type="PROSITE" id="PS52004">
    <property type="entry name" value="KS3_2"/>
    <property type="match status" value="1"/>
</dbReference>
<proteinExistence type="predicted"/>
<evidence type="ECO:0000256" key="2">
    <source>
        <dbReference type="ARBA" id="ARBA00022553"/>
    </source>
</evidence>
<keyword evidence="4" id="KW-0511">Multifunctional enzyme</keyword>
<organism evidence="10 11">
    <name type="scientific">Aspergillus candidus</name>
    <dbReference type="NCBI Taxonomy" id="41067"/>
    <lineage>
        <taxon>Eukaryota</taxon>
        <taxon>Fungi</taxon>
        <taxon>Dikarya</taxon>
        <taxon>Ascomycota</taxon>
        <taxon>Pezizomycotina</taxon>
        <taxon>Eurotiomycetes</taxon>
        <taxon>Eurotiomycetidae</taxon>
        <taxon>Eurotiales</taxon>
        <taxon>Aspergillaceae</taxon>
        <taxon>Aspergillus</taxon>
        <taxon>Aspergillus subgen. Circumdati</taxon>
    </lineage>
</organism>
<dbReference type="InterPro" id="IPR006162">
    <property type="entry name" value="Ppantetheine_attach_site"/>
</dbReference>
<dbReference type="InterPro" id="IPR014031">
    <property type="entry name" value="Ketoacyl_synth_C"/>
</dbReference>
<dbReference type="InterPro" id="IPR016036">
    <property type="entry name" value="Malonyl_transacylase_ACP-bd"/>
</dbReference>
<evidence type="ECO:0000256" key="5">
    <source>
        <dbReference type="ARBA" id="ARBA00038879"/>
    </source>
</evidence>
<keyword evidence="2" id="KW-0597">Phosphoprotein</keyword>
<dbReference type="SUPFAM" id="SSF52151">
    <property type="entry name" value="FabD/lysophospholipase-like"/>
    <property type="match status" value="1"/>
</dbReference>
<dbReference type="EC" id="2.3.1.165" evidence="5"/>
<dbReference type="SUPFAM" id="SSF53901">
    <property type="entry name" value="Thiolase-like"/>
    <property type="match status" value="1"/>
</dbReference>
<dbReference type="EMBL" id="KZ559173">
    <property type="protein sequence ID" value="PLB34727.1"/>
    <property type="molecule type" value="Genomic_DNA"/>
</dbReference>
<dbReference type="InterPro" id="IPR009081">
    <property type="entry name" value="PP-bd_ACP"/>
</dbReference>
<dbReference type="GeneID" id="36524062"/>
<dbReference type="GO" id="GO:0044550">
    <property type="term" value="P:secondary metabolite biosynthetic process"/>
    <property type="evidence" value="ECO:0007669"/>
    <property type="project" value="UniProtKB-ARBA"/>
</dbReference>
<dbReference type="Gene3D" id="3.40.366.10">
    <property type="entry name" value="Malonyl-Coenzyme A Acyl Carrier Protein, domain 2"/>
    <property type="match status" value="1"/>
</dbReference>
<dbReference type="InterPro" id="IPR016035">
    <property type="entry name" value="Acyl_Trfase/lysoPLipase"/>
</dbReference>
<feature type="domain" description="PKS/mFAS DH" evidence="9">
    <location>
        <begin position="926"/>
        <end position="1196"/>
    </location>
</feature>
<dbReference type="Gene3D" id="1.10.1200.10">
    <property type="entry name" value="ACP-like"/>
    <property type="match status" value="1"/>
</dbReference>
<dbReference type="GO" id="GO:0050641">
    <property type="term" value="F:6-methylsalicylic acid synthase activity"/>
    <property type="evidence" value="ECO:0007669"/>
    <property type="project" value="UniProtKB-EC"/>
</dbReference>
<evidence type="ECO:0000259" key="7">
    <source>
        <dbReference type="PROSITE" id="PS50075"/>
    </source>
</evidence>
<dbReference type="OrthoDB" id="5334845at2759"/>
<evidence type="ECO:0000259" key="8">
    <source>
        <dbReference type="PROSITE" id="PS52004"/>
    </source>
</evidence>
<dbReference type="InterPro" id="IPR001227">
    <property type="entry name" value="Ac_transferase_dom_sf"/>
</dbReference>
<feature type="active site" description="Proton donor; for dehydratase activity" evidence="6">
    <location>
        <position position="1116"/>
    </location>
</feature>
<feature type="region of interest" description="C-terminal hotdog fold" evidence="6">
    <location>
        <begin position="1057"/>
        <end position="1196"/>
    </location>
</feature>
<dbReference type="GO" id="GO:0004312">
    <property type="term" value="F:fatty acid synthase activity"/>
    <property type="evidence" value="ECO:0007669"/>
    <property type="project" value="TreeGrafter"/>
</dbReference>
<gene>
    <name evidence="10" type="ORF">BDW47DRAFT_128752</name>
</gene>
<keyword evidence="11" id="KW-1185">Reference proteome</keyword>
<dbReference type="SUPFAM" id="SSF47336">
    <property type="entry name" value="ACP-like"/>
    <property type="match status" value="1"/>
</dbReference>
<dbReference type="InterPro" id="IPR042104">
    <property type="entry name" value="PKS_dehydratase_sf"/>
</dbReference>
<dbReference type="InterPro" id="IPR014030">
    <property type="entry name" value="Ketoacyl_synth_N"/>
</dbReference>
<accession>A0A2I2F278</accession>
<dbReference type="Pfam" id="PF21089">
    <property type="entry name" value="PKS_DH_N"/>
    <property type="match status" value="1"/>
</dbReference>
<evidence type="ECO:0000259" key="9">
    <source>
        <dbReference type="PROSITE" id="PS52019"/>
    </source>
</evidence>
<dbReference type="InterPro" id="IPR016039">
    <property type="entry name" value="Thiolase-like"/>
</dbReference>
<dbReference type="Pfam" id="PF16197">
    <property type="entry name" value="KAsynt_C_assoc"/>
    <property type="match status" value="1"/>
</dbReference>
<dbReference type="InterPro" id="IPR020841">
    <property type="entry name" value="PKS_Beta-ketoAc_synthase_dom"/>
</dbReference>
<dbReference type="GO" id="GO:0006633">
    <property type="term" value="P:fatty acid biosynthetic process"/>
    <property type="evidence" value="ECO:0007669"/>
    <property type="project" value="InterPro"/>
</dbReference>
<dbReference type="SMART" id="SM00826">
    <property type="entry name" value="PKS_DH"/>
    <property type="match status" value="1"/>
</dbReference>
<reference evidence="10 11" key="1">
    <citation type="submission" date="2017-12" db="EMBL/GenBank/DDBJ databases">
        <authorList>
            <consortium name="DOE Joint Genome Institute"/>
            <person name="Haridas S."/>
            <person name="Kjaerbolling I."/>
            <person name="Vesth T.C."/>
            <person name="Frisvad J.C."/>
            <person name="Nybo J.L."/>
            <person name="Theobald S."/>
            <person name="Kuo A."/>
            <person name="Bowyer P."/>
            <person name="Matsuda Y."/>
            <person name="Mondo S."/>
            <person name="Lyhne E.K."/>
            <person name="Kogle M.E."/>
            <person name="Clum A."/>
            <person name="Lipzen A."/>
            <person name="Salamov A."/>
            <person name="Ngan C.Y."/>
            <person name="Daum C."/>
            <person name="Chiniquy J."/>
            <person name="Barry K."/>
            <person name="LaButti K."/>
            <person name="Simmons B.A."/>
            <person name="Magnuson J.K."/>
            <person name="Mortensen U.H."/>
            <person name="Larsen T.O."/>
            <person name="Grigoriev I.V."/>
            <person name="Baker S.E."/>
            <person name="Andersen M.R."/>
            <person name="Nordberg H.P."/>
            <person name="Cantor M.N."/>
            <person name="Hua S.X."/>
        </authorList>
    </citation>
    <scope>NUCLEOTIDE SEQUENCE [LARGE SCALE GENOMIC DNA]</scope>
    <source>
        <strain evidence="10 11">CBS 102.13</strain>
    </source>
</reference>
<evidence type="ECO:0000256" key="4">
    <source>
        <dbReference type="ARBA" id="ARBA00023268"/>
    </source>
</evidence>
<dbReference type="InterPro" id="IPR049900">
    <property type="entry name" value="PKS_mFAS_DH"/>
</dbReference>
<dbReference type="Gene3D" id="3.40.47.10">
    <property type="match status" value="1"/>
</dbReference>
<dbReference type="PROSITE" id="PS00606">
    <property type="entry name" value="KS3_1"/>
    <property type="match status" value="1"/>
</dbReference>
<sequence>MSSLASSCFGSSDFMLSTEMSQTSPSEKSTDVAVVGLGCRLAGGIRSPEALWKCLLDRRDTSGEIPATRWAPYHGRGIYNARVLEQITNRGYFVEDIESFDCQFFGISPKESEQMDPQQRVSLEVLWEALEDAGIPAESLQGTNAAVFWGVNSADFSRVVLEDLPAIDAWMGIGTAYCGVPNRISHHLELIGPSMAIDAACASSLVALHLGARAIIENECQVALIGGVNMIGGPGLTRVLDVAGVTSADGRCRSFDDGAAGYGRGEGAGAVVLKNLAQAIEDGDYIHAVVKGSAVGHSGKTPGIMAPSPRAQEMVARSALRAARDIDAHSIRYVEAHATSTKIGDPAEITAMAAVYGAERSESTGPCYIGSLKPNIGHLEAGAGVLGLIKAILTVEKGVFAPQTNLDVLNSSIDWAQSGLQVVRQPIPWPDTEAPRRAAVCSYGYGGTVSHAIVEEAPLQALSPSISDSGDDGPGPHMILLSSPQKRVLPTIAKSLQQWLMQQRGQLDIAAMCHTLATRRSHHAFRAAITVTDLKDAIQTLECMGNGSRHAWVTEDRVLGDTPRQVLWVFSGHGAQWTGMAQELIGDCAFQAAVQPLDEVAKREIGQTPTEWLREGDWSSDKVQVLTYMIQIGVSAVLHARGVFPQAVLGHSVGEIAASVVAGALTAEEGMLIVTRRSVLYQSVMGQGGMVVINRSFEEVHRTLEGRIDVVAAIDSSPTSCVISGTKEAVDRVGREYSEQGVDTFTVRTDIAFHSPLLHTLRGSVHNALHQELRPTKPGIKLYSTSLADPRGQDPRDADYWVRNLILPVRLTSTVRAAIQDGYRVFMEVSTHPIVAHSISDTIQYSNVGQHAVIPTLRRGQPAERCLLQAIGRLHCSGVTINWGALMKGAWTRAVPKYPWTHNPLLRTSREIVTRTPVDAQDLNSHTLLGRRLAVAGTNVIVYSTSLDMDTKPFPGSHPVMDSEIVPAACLINTFLAATGHRSLQEVDLRSPVVINNPRQIQVVVDENAVNLMSRLAQDLSAEGEAWVTHTSARTKTLLEASEESVNHRIPVTISHAEKLDDDFTIKYLAGCGVSAMGFPWAVLEHYGNSEEMLARVDVAPGIDKSTPSSWAPFMDAATSIGSTFFYKEPGLRMPAHIARVDVLTDGPPAKTGWVYVQKDPAFQHSCHVYIASEQGMVLLKLSGMRFSGFEGTRDSGRTIDRLVHQIAWPPVHLAENPITIHQIVVVSQRPDRMECTRMLPKNVRLFYVPTPDELKDKRPDLPLDDPDTAVVFIPDEVHSVSEVAMASEHFAWQLLQLVQFIVRASLRSRVFALTIKTAEGETASALAHASLVGLSRILASEHPDHFGGMIDHEEPMVPLTTMRYVQGADVIRIRDGVARTARLRGLEAKSKHTQSGLMTRPEGTYLITGGLGALGMSVAEFLSDRGAQRLVLVSRRGLPPRSAWCENHDLHTVTSAILNLEKRGIAVHTIPLDISEPDAAYHLTGALEQLGLPPVLGVVHAAGVVESQVVLDTSQDALRRVLAPKVNGTLALHQAFPPKTLDFFVCFSSCGQLFGFPGQSTYSSANSFLDTLATHRRGLGDNAISIQWTAWRGMGMGSDSDFVQAELHGKGITDVTRYEAFLAWLYLAQHEVDHGVVVRTRLLDAGEPLPTPILTDIAVRRQVTTVETSSSKLSRPRETLPLSESDRTAYLDRHTRACVASVLHFTSEEDVDSNTVLADLGLDSVMGAALRQKLQQTFQVIVPPTLFWNQPTVTHLVRWLSQKLDQ</sequence>
<dbReference type="InterPro" id="IPR018201">
    <property type="entry name" value="Ketoacyl_synth_AS"/>
</dbReference>
<dbReference type="Pfam" id="PF00698">
    <property type="entry name" value="Acyl_transf_1"/>
    <property type="match status" value="1"/>
</dbReference>
<dbReference type="InterPro" id="IPR014043">
    <property type="entry name" value="Acyl_transferase_dom"/>
</dbReference>
<dbReference type="SMART" id="SM01294">
    <property type="entry name" value="PKS_PP_betabranch"/>
    <property type="match status" value="1"/>
</dbReference>
<feature type="region of interest" description="N-terminal hotdog fold" evidence="6">
    <location>
        <begin position="926"/>
        <end position="1042"/>
    </location>
</feature>
<dbReference type="InterPro" id="IPR050091">
    <property type="entry name" value="PKS_NRPS_Biosynth_Enz"/>
</dbReference>
<dbReference type="PANTHER" id="PTHR43775">
    <property type="entry name" value="FATTY ACID SYNTHASE"/>
    <property type="match status" value="1"/>
</dbReference>
<dbReference type="InterPro" id="IPR049552">
    <property type="entry name" value="PKS_DH_N"/>
</dbReference>
<dbReference type="GO" id="GO:0004315">
    <property type="term" value="F:3-oxoacyl-[acyl-carrier-protein] synthase activity"/>
    <property type="evidence" value="ECO:0007669"/>
    <property type="project" value="InterPro"/>
</dbReference>
<dbReference type="InterPro" id="IPR057326">
    <property type="entry name" value="KR_dom"/>
</dbReference>
<dbReference type="SMART" id="SM00822">
    <property type="entry name" value="PKS_KR"/>
    <property type="match status" value="1"/>
</dbReference>
<dbReference type="SUPFAM" id="SSF51735">
    <property type="entry name" value="NAD(P)-binding Rossmann-fold domains"/>
    <property type="match status" value="2"/>
</dbReference>
<dbReference type="Gene3D" id="3.30.70.3290">
    <property type="match status" value="1"/>
</dbReference>
<feature type="domain" description="Carrier" evidence="7">
    <location>
        <begin position="1690"/>
        <end position="1765"/>
    </location>
</feature>
<evidence type="ECO:0000313" key="10">
    <source>
        <dbReference type="EMBL" id="PLB34727.1"/>
    </source>
</evidence>
<dbReference type="InterPro" id="IPR036291">
    <property type="entry name" value="NAD(P)-bd_dom_sf"/>
</dbReference>
<dbReference type="InterPro" id="IPR032821">
    <property type="entry name" value="PKS_assoc"/>
</dbReference>
<dbReference type="Pfam" id="PF08659">
    <property type="entry name" value="KR"/>
    <property type="match status" value="1"/>
</dbReference>
<feature type="domain" description="Ketosynthase family 3 (KS3)" evidence="8">
    <location>
        <begin position="29"/>
        <end position="456"/>
    </location>
</feature>
<dbReference type="STRING" id="41067.A0A2I2F278"/>
<dbReference type="PROSITE" id="PS52019">
    <property type="entry name" value="PKS_MFAS_DH"/>
    <property type="match status" value="1"/>
</dbReference>
<evidence type="ECO:0000256" key="6">
    <source>
        <dbReference type="PROSITE-ProRule" id="PRU01363"/>
    </source>
</evidence>
<dbReference type="InterPro" id="IPR036736">
    <property type="entry name" value="ACP-like_sf"/>
</dbReference>
<dbReference type="Proteomes" id="UP000234585">
    <property type="component" value="Unassembled WGS sequence"/>
</dbReference>
<dbReference type="Gene3D" id="3.40.50.720">
    <property type="entry name" value="NAD(P)-binding Rossmann-like Domain"/>
    <property type="match status" value="1"/>
</dbReference>
<keyword evidence="1" id="KW-0596">Phosphopantetheine</keyword>
<keyword evidence="3 10" id="KW-0808">Transferase</keyword>
<dbReference type="InterPro" id="IPR020806">
    <property type="entry name" value="PKS_PP-bd"/>
</dbReference>
<dbReference type="CDD" id="cd00833">
    <property type="entry name" value="PKS"/>
    <property type="match status" value="1"/>
</dbReference>
<protein>
    <recommendedName>
        <fullName evidence="5">6-methylsalicylic acid synthase</fullName>
        <ecNumber evidence="5">2.3.1.165</ecNumber>
    </recommendedName>
</protein>
<dbReference type="GO" id="GO:0031177">
    <property type="term" value="F:phosphopantetheine binding"/>
    <property type="evidence" value="ECO:0007669"/>
    <property type="project" value="InterPro"/>
</dbReference>